<dbReference type="InterPro" id="IPR018653">
    <property type="entry name" value="ScfR_C"/>
</dbReference>
<comment type="similarity">
    <text evidence="1">Belongs to the short-chain fatty acyl-CoA assimilation regulator (ScfR) family.</text>
</comment>
<proteinExistence type="inferred from homology"/>
<dbReference type="GO" id="GO:0003700">
    <property type="term" value="F:DNA-binding transcription factor activity"/>
    <property type="evidence" value="ECO:0007669"/>
    <property type="project" value="TreeGrafter"/>
</dbReference>
<accession>A0A323V1V1</accession>
<dbReference type="PROSITE" id="PS50943">
    <property type="entry name" value="HTH_CROC1"/>
    <property type="match status" value="1"/>
</dbReference>
<gene>
    <name evidence="6" type="ORF">DNK49_02850</name>
</gene>
<evidence type="ECO:0000313" key="6">
    <source>
        <dbReference type="EMBL" id="PZA18481.1"/>
    </source>
</evidence>
<reference evidence="6 7" key="1">
    <citation type="submission" date="2018-06" db="EMBL/GenBank/DDBJ databases">
        <title>Azoarcus communis strain SWub3 genome.</title>
        <authorList>
            <person name="Zorraquino Salvo V."/>
            <person name="Toubiana D."/>
            <person name="Blumwald E."/>
        </authorList>
    </citation>
    <scope>NUCLEOTIDE SEQUENCE [LARGE SCALE GENOMIC DNA]</scope>
    <source>
        <strain evidence="6 7">SWub3</strain>
    </source>
</reference>
<dbReference type="InterPro" id="IPR001387">
    <property type="entry name" value="Cro/C1-type_HTH"/>
</dbReference>
<dbReference type="InterPro" id="IPR010982">
    <property type="entry name" value="Lambda_DNA-bd_dom_sf"/>
</dbReference>
<dbReference type="PANTHER" id="PTHR46797:SF23">
    <property type="entry name" value="HTH-TYPE TRANSCRIPTIONAL REGULATOR SUTR"/>
    <property type="match status" value="1"/>
</dbReference>
<dbReference type="AlphaFoldDB" id="A0A323V1V1"/>
<dbReference type="RefSeq" id="WP_110522780.1">
    <property type="nucleotide sequence ID" value="NZ_QKOE01000001.1"/>
</dbReference>
<keyword evidence="3" id="KW-0238">DNA-binding</keyword>
<dbReference type="InterPro" id="IPR050807">
    <property type="entry name" value="TransReg_Diox_bact_type"/>
</dbReference>
<dbReference type="SMART" id="SM00530">
    <property type="entry name" value="HTH_XRE"/>
    <property type="match status" value="1"/>
</dbReference>
<dbReference type="Proteomes" id="UP000248259">
    <property type="component" value="Unassembled WGS sequence"/>
</dbReference>
<dbReference type="InterPro" id="IPR026281">
    <property type="entry name" value="HTH_RamB"/>
</dbReference>
<feature type="domain" description="HTH cro/C1-type" evidence="5">
    <location>
        <begin position="10"/>
        <end position="64"/>
    </location>
</feature>
<protein>
    <submittedName>
        <fullName evidence="6">Cro/Cl family transcriptional regulator</fullName>
    </submittedName>
</protein>
<evidence type="ECO:0000313" key="7">
    <source>
        <dbReference type="Proteomes" id="UP000248259"/>
    </source>
</evidence>
<dbReference type="Pfam" id="PF06114">
    <property type="entry name" value="Peptidase_M78"/>
    <property type="match status" value="1"/>
</dbReference>
<evidence type="ECO:0000259" key="5">
    <source>
        <dbReference type="PROSITE" id="PS50943"/>
    </source>
</evidence>
<dbReference type="CDD" id="cd00093">
    <property type="entry name" value="HTH_XRE"/>
    <property type="match status" value="1"/>
</dbReference>
<evidence type="ECO:0000256" key="4">
    <source>
        <dbReference type="ARBA" id="ARBA00023163"/>
    </source>
</evidence>
<organism evidence="6 7">
    <name type="scientific">Parazoarcus communis SWub3 = DSM 12120</name>
    <dbReference type="NCBI Taxonomy" id="1121029"/>
    <lineage>
        <taxon>Bacteria</taxon>
        <taxon>Pseudomonadati</taxon>
        <taxon>Pseudomonadota</taxon>
        <taxon>Betaproteobacteria</taxon>
        <taxon>Rhodocyclales</taxon>
        <taxon>Zoogloeaceae</taxon>
        <taxon>Parazoarcus</taxon>
    </lineage>
</organism>
<keyword evidence="2" id="KW-0805">Transcription regulation</keyword>
<dbReference type="OrthoDB" id="1123084at2"/>
<comment type="caution">
    <text evidence="6">The sequence shown here is derived from an EMBL/GenBank/DDBJ whole genome shotgun (WGS) entry which is preliminary data.</text>
</comment>
<dbReference type="Pfam" id="PF09856">
    <property type="entry name" value="ScfRs"/>
    <property type="match status" value="1"/>
</dbReference>
<dbReference type="PANTHER" id="PTHR46797">
    <property type="entry name" value="HTH-TYPE TRANSCRIPTIONAL REGULATOR"/>
    <property type="match status" value="1"/>
</dbReference>
<name>A0A323V1V1_9RHOO</name>
<keyword evidence="4" id="KW-0804">Transcription</keyword>
<evidence type="ECO:0000256" key="3">
    <source>
        <dbReference type="ARBA" id="ARBA00023125"/>
    </source>
</evidence>
<dbReference type="Gene3D" id="1.10.260.40">
    <property type="entry name" value="lambda repressor-like DNA-binding domains"/>
    <property type="match status" value="1"/>
</dbReference>
<dbReference type="PIRSF" id="PIRSF019251">
    <property type="entry name" value="Rv0465c"/>
    <property type="match status" value="1"/>
</dbReference>
<dbReference type="EMBL" id="QKOE01000001">
    <property type="protein sequence ID" value="PZA18481.1"/>
    <property type="molecule type" value="Genomic_DNA"/>
</dbReference>
<dbReference type="GO" id="GO:0005829">
    <property type="term" value="C:cytosol"/>
    <property type="evidence" value="ECO:0007669"/>
    <property type="project" value="TreeGrafter"/>
</dbReference>
<keyword evidence="7" id="KW-1185">Reference proteome</keyword>
<evidence type="ECO:0000256" key="1">
    <source>
        <dbReference type="ARBA" id="ARBA00007227"/>
    </source>
</evidence>
<sequence>MKKVFTGVRVRRLREEKGLTQAALARLLEISPSYLNQIEQNQRPLTVPVLLRISSVLGVDVQRFSDDDEGRLVAELSDVLGDAGLAVTGEKVAMSEIRELAAQMPAVARALLTLDRRRREAEERLSVYAARFGDSSGDALAVPLPHEEVRDFFYARHNHIVELDDMAERMAEAWGVRPGEAEYALTARLLDAHGVQVLSPAVADSDGFAFLREFEPARGVLHLSPLLDSGQRAFQIATQLALLEAYETIEALVGTGGFRGEEACALARIGLANYFAGALILPYGRFLAAAEEMAYDIDRLGRRFGVGFETVCHRLSTLQRPGARGVPFIFVRVDRAGNISKRQSATDFHFSRVGGSCPLWSVYEAFAQPERIVTQLASMPDGRAYLWIARTVTHRQGGWGSPAKTFSIGLGCDLRHAARLVYARGVPLDEPAVRTPIGMACKVCDRPDCPQRAFPPVGGRAAADPNRCRFEPYGSSPGLSP</sequence>
<dbReference type="Pfam" id="PF01381">
    <property type="entry name" value="HTH_3"/>
    <property type="match status" value="1"/>
</dbReference>
<dbReference type="GO" id="GO:0003677">
    <property type="term" value="F:DNA binding"/>
    <property type="evidence" value="ECO:0007669"/>
    <property type="project" value="UniProtKB-KW"/>
</dbReference>
<evidence type="ECO:0000256" key="2">
    <source>
        <dbReference type="ARBA" id="ARBA00023015"/>
    </source>
</evidence>
<dbReference type="InterPro" id="IPR010359">
    <property type="entry name" value="IrrE_HExxH"/>
</dbReference>
<dbReference type="SUPFAM" id="SSF47413">
    <property type="entry name" value="lambda repressor-like DNA-binding domains"/>
    <property type="match status" value="1"/>
</dbReference>